<name>A0A923E0V8_9ACTO</name>
<evidence type="ECO:0000313" key="1">
    <source>
        <dbReference type="EMBL" id="MBB6333883.1"/>
    </source>
</evidence>
<accession>A0A923E0V8</accession>
<proteinExistence type="predicted"/>
<sequence length="59" mass="6536">MFLTRARGVAGMKAARAPGNSPIRPLKIIALHSEAFLLLFFLRNNEPNVGPSEMKENLE</sequence>
<dbReference type="AlphaFoldDB" id="A0A923E0V8"/>
<reference evidence="1" key="1">
    <citation type="submission" date="2020-08" db="EMBL/GenBank/DDBJ databases">
        <title>Sequencing the genomes of 1000 actinobacteria strains.</title>
        <authorList>
            <person name="Klenk H.-P."/>
        </authorList>
    </citation>
    <scope>NUCLEOTIDE SEQUENCE</scope>
    <source>
        <strain evidence="1">DSM 10695</strain>
    </source>
</reference>
<organism evidence="1 2">
    <name type="scientific">Schaalia hyovaginalis</name>
    <dbReference type="NCBI Taxonomy" id="29316"/>
    <lineage>
        <taxon>Bacteria</taxon>
        <taxon>Bacillati</taxon>
        <taxon>Actinomycetota</taxon>
        <taxon>Actinomycetes</taxon>
        <taxon>Actinomycetales</taxon>
        <taxon>Actinomycetaceae</taxon>
        <taxon>Schaalia</taxon>
    </lineage>
</organism>
<protein>
    <submittedName>
        <fullName evidence="1">Uncharacterized protein</fullName>
    </submittedName>
</protein>
<dbReference type="EMBL" id="JACHMK010000001">
    <property type="protein sequence ID" value="MBB6333883.1"/>
    <property type="molecule type" value="Genomic_DNA"/>
</dbReference>
<keyword evidence="2" id="KW-1185">Reference proteome</keyword>
<evidence type="ECO:0000313" key="2">
    <source>
        <dbReference type="Proteomes" id="UP000617426"/>
    </source>
</evidence>
<comment type="caution">
    <text evidence="1">The sequence shown here is derived from an EMBL/GenBank/DDBJ whole genome shotgun (WGS) entry which is preliminary data.</text>
</comment>
<dbReference type="Proteomes" id="UP000617426">
    <property type="component" value="Unassembled WGS sequence"/>
</dbReference>
<gene>
    <name evidence="1" type="ORF">HD592_000448</name>
</gene>